<sequence>MKAALKDRLASSDAYALIAVAGKKVTWTLEPVWSDTFFFRNVRPDKLYQLD</sequence>
<name>A0A6A3HKA2_9STRA</name>
<feature type="non-terminal residue" evidence="1">
    <location>
        <position position="51"/>
    </location>
</feature>
<protein>
    <submittedName>
        <fullName evidence="1">Uncharacterized protein</fullName>
    </submittedName>
</protein>
<evidence type="ECO:0000313" key="2">
    <source>
        <dbReference type="Proteomes" id="UP000429607"/>
    </source>
</evidence>
<proteinExistence type="predicted"/>
<reference evidence="1 2" key="1">
    <citation type="submission" date="2018-09" db="EMBL/GenBank/DDBJ databases">
        <title>Genomic investigation of the strawberry pathogen Phytophthora fragariae indicates pathogenicity is determined by transcriptional variation in three key races.</title>
        <authorList>
            <person name="Adams T.M."/>
            <person name="Armitage A.D."/>
            <person name="Sobczyk M.K."/>
            <person name="Bates H.J."/>
            <person name="Dunwell J.M."/>
            <person name="Nellist C.F."/>
            <person name="Harrison R.J."/>
        </authorList>
    </citation>
    <scope>NUCLEOTIDE SEQUENCE [LARGE SCALE GENOMIC DNA]</scope>
    <source>
        <strain evidence="1 2">SCRP249</strain>
    </source>
</reference>
<organism evidence="1 2">
    <name type="scientific">Phytophthora rubi</name>
    <dbReference type="NCBI Taxonomy" id="129364"/>
    <lineage>
        <taxon>Eukaryota</taxon>
        <taxon>Sar</taxon>
        <taxon>Stramenopiles</taxon>
        <taxon>Oomycota</taxon>
        <taxon>Peronosporomycetes</taxon>
        <taxon>Peronosporales</taxon>
        <taxon>Peronosporaceae</taxon>
        <taxon>Phytophthora</taxon>
    </lineage>
</organism>
<accession>A0A6A3HKA2</accession>
<dbReference type="Proteomes" id="UP000429607">
    <property type="component" value="Unassembled WGS sequence"/>
</dbReference>
<comment type="caution">
    <text evidence="1">The sequence shown here is derived from an EMBL/GenBank/DDBJ whole genome shotgun (WGS) entry which is preliminary data.</text>
</comment>
<evidence type="ECO:0000313" key="1">
    <source>
        <dbReference type="EMBL" id="KAE8970081.1"/>
    </source>
</evidence>
<gene>
    <name evidence="1" type="ORF">PR001_g27311</name>
</gene>
<dbReference type="AlphaFoldDB" id="A0A6A3HKA2"/>
<dbReference type="EMBL" id="QXFV01004363">
    <property type="protein sequence ID" value="KAE8970081.1"/>
    <property type="molecule type" value="Genomic_DNA"/>
</dbReference>